<organism evidence="2 3">
    <name type="scientific">Coemansia guatemalensis</name>
    <dbReference type="NCBI Taxonomy" id="2761395"/>
    <lineage>
        <taxon>Eukaryota</taxon>
        <taxon>Fungi</taxon>
        <taxon>Fungi incertae sedis</taxon>
        <taxon>Zoopagomycota</taxon>
        <taxon>Kickxellomycotina</taxon>
        <taxon>Kickxellomycetes</taxon>
        <taxon>Kickxellales</taxon>
        <taxon>Kickxellaceae</taxon>
        <taxon>Coemansia</taxon>
    </lineage>
</organism>
<dbReference type="Proteomes" id="UP001140094">
    <property type="component" value="Unassembled WGS sequence"/>
</dbReference>
<evidence type="ECO:0000313" key="3">
    <source>
        <dbReference type="Proteomes" id="UP001140094"/>
    </source>
</evidence>
<gene>
    <name evidence="2" type="ORF">H4R20_007049</name>
</gene>
<evidence type="ECO:0000256" key="1">
    <source>
        <dbReference type="SAM" id="MobiDB-lite"/>
    </source>
</evidence>
<feature type="compositionally biased region" description="Polar residues" evidence="1">
    <location>
        <begin position="33"/>
        <end position="42"/>
    </location>
</feature>
<feature type="non-terminal residue" evidence="2">
    <location>
        <position position="56"/>
    </location>
</feature>
<comment type="caution">
    <text evidence="2">The sequence shown here is derived from an EMBL/GenBank/DDBJ whole genome shotgun (WGS) entry which is preliminary data.</text>
</comment>
<keyword evidence="3" id="KW-1185">Reference proteome</keyword>
<dbReference type="EMBL" id="JANBUO010003588">
    <property type="protein sequence ID" value="KAJ2790226.1"/>
    <property type="molecule type" value="Genomic_DNA"/>
</dbReference>
<accession>A0A9W8HTJ9</accession>
<dbReference type="AlphaFoldDB" id="A0A9W8HTJ9"/>
<protein>
    <submittedName>
        <fullName evidence="2">Uncharacterized protein</fullName>
    </submittedName>
</protein>
<sequence length="56" mass="5836">MAPLNTKAGSKAADTTKDSPNAMNRQRKRIGTNARSSAVQSAKHTKTEGAPKIPGS</sequence>
<feature type="region of interest" description="Disordered" evidence="1">
    <location>
        <begin position="1"/>
        <end position="56"/>
    </location>
</feature>
<reference evidence="2" key="1">
    <citation type="submission" date="2022-07" db="EMBL/GenBank/DDBJ databases">
        <title>Phylogenomic reconstructions and comparative analyses of Kickxellomycotina fungi.</title>
        <authorList>
            <person name="Reynolds N.K."/>
            <person name="Stajich J.E."/>
            <person name="Barry K."/>
            <person name="Grigoriev I.V."/>
            <person name="Crous P."/>
            <person name="Smith M.E."/>
        </authorList>
    </citation>
    <scope>NUCLEOTIDE SEQUENCE</scope>
    <source>
        <strain evidence="2">NRRL 1565</strain>
    </source>
</reference>
<proteinExistence type="predicted"/>
<name>A0A9W8HTJ9_9FUNG</name>
<evidence type="ECO:0000313" key="2">
    <source>
        <dbReference type="EMBL" id="KAJ2790226.1"/>
    </source>
</evidence>